<organism evidence="3 4">
    <name type="scientific">Parachaetomium inaequale</name>
    <dbReference type="NCBI Taxonomy" id="2588326"/>
    <lineage>
        <taxon>Eukaryota</taxon>
        <taxon>Fungi</taxon>
        <taxon>Dikarya</taxon>
        <taxon>Ascomycota</taxon>
        <taxon>Pezizomycotina</taxon>
        <taxon>Sordariomycetes</taxon>
        <taxon>Sordariomycetidae</taxon>
        <taxon>Sordariales</taxon>
        <taxon>Chaetomiaceae</taxon>
        <taxon>Parachaetomium</taxon>
    </lineage>
</organism>
<dbReference type="InterPro" id="IPR000073">
    <property type="entry name" value="AB_hydrolase_1"/>
</dbReference>
<dbReference type="SUPFAM" id="SSF53474">
    <property type="entry name" value="alpha/beta-Hydrolases"/>
    <property type="match status" value="1"/>
</dbReference>
<dbReference type="AlphaFoldDB" id="A0AAN6PCE2"/>
<protein>
    <recommendedName>
        <fullName evidence="2">AB hydrolase-1 domain-containing protein</fullName>
    </recommendedName>
</protein>
<keyword evidence="1" id="KW-1133">Transmembrane helix</keyword>
<reference evidence="4" key="1">
    <citation type="journal article" date="2023" name="Mol. Phylogenet. Evol.">
        <title>Genome-scale phylogeny and comparative genomics of the fungal order Sordariales.</title>
        <authorList>
            <person name="Hensen N."/>
            <person name="Bonometti L."/>
            <person name="Westerberg I."/>
            <person name="Brannstrom I.O."/>
            <person name="Guillou S."/>
            <person name="Cros-Aarteil S."/>
            <person name="Calhoun S."/>
            <person name="Haridas S."/>
            <person name="Kuo A."/>
            <person name="Mondo S."/>
            <person name="Pangilinan J."/>
            <person name="Riley R."/>
            <person name="LaButti K."/>
            <person name="Andreopoulos B."/>
            <person name="Lipzen A."/>
            <person name="Chen C."/>
            <person name="Yan M."/>
            <person name="Daum C."/>
            <person name="Ng V."/>
            <person name="Clum A."/>
            <person name="Steindorff A."/>
            <person name="Ohm R.A."/>
            <person name="Martin F."/>
            <person name="Silar P."/>
            <person name="Natvig D.O."/>
            <person name="Lalanne C."/>
            <person name="Gautier V."/>
            <person name="Ament-Velasquez S.L."/>
            <person name="Kruys A."/>
            <person name="Hutchinson M.I."/>
            <person name="Powell A.J."/>
            <person name="Barry K."/>
            <person name="Miller A.N."/>
            <person name="Grigoriev I.V."/>
            <person name="Debuchy R."/>
            <person name="Gladieux P."/>
            <person name="Hiltunen Thoren M."/>
            <person name="Johannesson H."/>
        </authorList>
    </citation>
    <scope>NUCLEOTIDE SEQUENCE [LARGE SCALE GENOMIC DNA]</scope>
    <source>
        <strain evidence="4">CBS 284.82</strain>
    </source>
</reference>
<evidence type="ECO:0000259" key="2">
    <source>
        <dbReference type="Pfam" id="PF12697"/>
    </source>
</evidence>
<comment type="caution">
    <text evidence="3">The sequence shown here is derived from an EMBL/GenBank/DDBJ whole genome shotgun (WGS) entry which is preliminary data.</text>
</comment>
<feature type="transmembrane region" description="Helical" evidence="1">
    <location>
        <begin position="6"/>
        <end position="30"/>
    </location>
</feature>
<keyword evidence="4" id="KW-1185">Reference proteome</keyword>
<proteinExistence type="predicted"/>
<dbReference type="EMBL" id="MU854464">
    <property type="protein sequence ID" value="KAK4034822.1"/>
    <property type="molecule type" value="Genomic_DNA"/>
</dbReference>
<evidence type="ECO:0000313" key="4">
    <source>
        <dbReference type="Proteomes" id="UP001303115"/>
    </source>
</evidence>
<gene>
    <name evidence="3" type="ORF">C8A01DRAFT_18437</name>
</gene>
<sequence length="399" mass="44167">MTLTSLFQYAVNVLGICALGYLLFLGLLAIPFFQDQAIYLHSVTLTWFQDVTIAEQWGFLRNQVTPFTLNTPDGVTLHAWHILPLELYRRHEEELVKQPEGIANEMTDRTSFKLLRDDPEALLVLYLHGAAGTLGSGWRPPSYRAMSAGAPDKIHTVAIDYRGFGSSSGSPSEQGLLTDAITLAEWAMREAGIPPSRIVIFGQSLGTAVGIALTEHYATQSNPILFAGMVLVAPFADVELLTSTYRIAGTVPILGPLSPFPRLLAFFNTFILSKWPSKDKLASFVRECEAIPGDDHKYHITIIHAQDDYDIPWSHSDQLFWHAVNASRPGGVTFDELEEEKEQTKTGLGPAGWVAEYRTTKGVVREEIAKWGLHDRIMSYPVVSLAVLRAFEAKAVPGK</sequence>
<evidence type="ECO:0000256" key="1">
    <source>
        <dbReference type="SAM" id="Phobius"/>
    </source>
</evidence>
<feature type="domain" description="AB hydrolase-1" evidence="2">
    <location>
        <begin position="124"/>
        <end position="285"/>
    </location>
</feature>
<dbReference type="Proteomes" id="UP001303115">
    <property type="component" value="Unassembled WGS sequence"/>
</dbReference>
<keyword evidence="1" id="KW-0472">Membrane</keyword>
<accession>A0AAN6PCE2</accession>
<dbReference type="PANTHER" id="PTHR12277:SF81">
    <property type="entry name" value="PROTEIN ABHD13"/>
    <property type="match status" value="1"/>
</dbReference>
<name>A0AAN6PCE2_9PEZI</name>
<dbReference type="InterPro" id="IPR029058">
    <property type="entry name" value="AB_hydrolase_fold"/>
</dbReference>
<keyword evidence="1" id="KW-0812">Transmembrane</keyword>
<dbReference type="Pfam" id="PF12697">
    <property type="entry name" value="Abhydrolase_6"/>
    <property type="match status" value="1"/>
</dbReference>
<dbReference type="PANTHER" id="PTHR12277">
    <property type="entry name" value="ALPHA/BETA HYDROLASE DOMAIN-CONTAINING PROTEIN"/>
    <property type="match status" value="1"/>
</dbReference>
<evidence type="ECO:0000313" key="3">
    <source>
        <dbReference type="EMBL" id="KAK4034822.1"/>
    </source>
</evidence>
<dbReference type="Gene3D" id="3.40.50.1820">
    <property type="entry name" value="alpha/beta hydrolase"/>
    <property type="match status" value="1"/>
</dbReference>